<keyword evidence="3" id="KW-0275">Fatty acid biosynthesis</keyword>
<feature type="domain" description="Carrier" evidence="4">
    <location>
        <begin position="1"/>
        <end position="74"/>
    </location>
</feature>
<dbReference type="UniPathway" id="UPA00094"/>
<dbReference type="RefSeq" id="WP_013484283.1">
    <property type="nucleotide sequence ID" value="NC_014828.1"/>
</dbReference>
<dbReference type="Proteomes" id="UP000001551">
    <property type="component" value="Chromosome"/>
</dbReference>
<dbReference type="STRING" id="663278.Ethha_0316"/>
<dbReference type="InterPro" id="IPR009081">
    <property type="entry name" value="PP-bd_ACP"/>
</dbReference>
<protein>
    <recommendedName>
        <fullName evidence="3">Acyl carrier protein</fullName>
        <shortName evidence="3">ACP</shortName>
    </recommendedName>
</protein>
<comment type="PTM">
    <text evidence="3">4'-phosphopantetheine is transferred from CoA to a specific serine of apo-ACP by AcpS. This modification is essential for activity because fatty acids are bound in thioester linkage to the sulfhydryl of the prosthetic group.</text>
</comment>
<evidence type="ECO:0000256" key="1">
    <source>
        <dbReference type="ARBA" id="ARBA00022450"/>
    </source>
</evidence>
<dbReference type="eggNOG" id="COG0236">
    <property type="taxonomic scope" value="Bacteria"/>
</dbReference>
<dbReference type="GO" id="GO:0000036">
    <property type="term" value="F:acyl carrier activity"/>
    <property type="evidence" value="ECO:0007669"/>
    <property type="project" value="UniProtKB-UniRule"/>
</dbReference>
<keyword evidence="3" id="KW-0444">Lipid biosynthesis</keyword>
<evidence type="ECO:0000313" key="5">
    <source>
        <dbReference type="EMBL" id="ADU25902.1"/>
    </source>
</evidence>
<keyword evidence="2 3" id="KW-0597">Phosphoprotein</keyword>
<name>E6U7X0_ETHHY</name>
<comment type="function">
    <text evidence="3">Carrier of the growing fatty acid chain in fatty acid biosynthesis.</text>
</comment>
<dbReference type="InterPro" id="IPR036736">
    <property type="entry name" value="ACP-like_sf"/>
</dbReference>
<dbReference type="HOGENOM" id="CLU_108696_5_0_9"/>
<dbReference type="HAMAP" id="MF_01217">
    <property type="entry name" value="Acyl_carrier"/>
    <property type="match status" value="1"/>
</dbReference>
<evidence type="ECO:0000256" key="2">
    <source>
        <dbReference type="ARBA" id="ARBA00022553"/>
    </source>
</evidence>
<sequence length="76" mass="8343">MVLERVKALAAEQFDVEEDELGAETAFEELGAEPEDVADFLLALDDEFDIDLSDIELDRIVTIGDAVDAVKDMLGQ</sequence>
<proteinExistence type="inferred from homology"/>
<dbReference type="GO" id="GO:0005737">
    <property type="term" value="C:cytoplasm"/>
    <property type="evidence" value="ECO:0007669"/>
    <property type="project" value="UniProtKB-SubCell"/>
</dbReference>
<evidence type="ECO:0000259" key="4">
    <source>
        <dbReference type="PROSITE" id="PS50075"/>
    </source>
</evidence>
<dbReference type="Gene3D" id="1.10.1200.10">
    <property type="entry name" value="ACP-like"/>
    <property type="match status" value="1"/>
</dbReference>
<comment type="similarity">
    <text evidence="3">Belongs to the acyl carrier protein (ACP) family.</text>
</comment>
<dbReference type="EMBL" id="CP002400">
    <property type="protein sequence ID" value="ADU25902.1"/>
    <property type="molecule type" value="Genomic_DNA"/>
</dbReference>
<comment type="subcellular location">
    <subcellularLocation>
        <location evidence="3">Cytoplasm</location>
    </subcellularLocation>
</comment>
<comment type="pathway">
    <text evidence="3">Lipid metabolism; fatty acid biosynthesis.</text>
</comment>
<evidence type="ECO:0000256" key="3">
    <source>
        <dbReference type="HAMAP-Rule" id="MF_01217"/>
    </source>
</evidence>
<keyword evidence="3" id="KW-0276">Fatty acid metabolism</keyword>
<evidence type="ECO:0000313" key="6">
    <source>
        <dbReference type="Proteomes" id="UP000001551"/>
    </source>
</evidence>
<dbReference type="KEGG" id="eha:Ethha_0316"/>
<dbReference type="InterPro" id="IPR003231">
    <property type="entry name" value="ACP"/>
</dbReference>
<keyword evidence="1 3" id="KW-0596">Phosphopantetheine</keyword>
<gene>
    <name evidence="3" type="primary">acpP</name>
    <name evidence="5" type="ordered locus">Ethha_0316</name>
</gene>
<dbReference type="Pfam" id="PF00550">
    <property type="entry name" value="PP-binding"/>
    <property type="match status" value="1"/>
</dbReference>
<keyword evidence="3" id="KW-0963">Cytoplasm</keyword>
<comment type="caution">
    <text evidence="3">Lacks conserved residue(s) required for the propagation of feature annotation.</text>
</comment>
<keyword evidence="6" id="KW-1185">Reference proteome</keyword>
<accession>E6U7X0</accession>
<dbReference type="AlphaFoldDB" id="E6U7X0"/>
<reference evidence="5 6" key="1">
    <citation type="submission" date="2010-12" db="EMBL/GenBank/DDBJ databases">
        <title>Complete sequence of Ethanoligenens harbinense YUAN-3.</title>
        <authorList>
            <person name="Lucas S."/>
            <person name="Copeland A."/>
            <person name="Lapidus A."/>
            <person name="Cheng J.-F."/>
            <person name="Bruce D."/>
            <person name="Goodwin L."/>
            <person name="Pitluck S."/>
            <person name="Chertkov O."/>
            <person name="Misra M."/>
            <person name="Detter J.C."/>
            <person name="Han C."/>
            <person name="Tapia R."/>
            <person name="Land M."/>
            <person name="Hauser L."/>
            <person name="Jeffries C."/>
            <person name="Kyrpides N."/>
            <person name="Ivanova N."/>
            <person name="Mikhailova N."/>
            <person name="Wang A."/>
            <person name="Mouttaki H."/>
            <person name="He Z."/>
            <person name="Zhou J."/>
            <person name="Hemme C.L."/>
            <person name="Woyke T."/>
        </authorList>
    </citation>
    <scope>NUCLEOTIDE SEQUENCE [LARGE SCALE GENOMIC DNA]</scope>
    <source>
        <strain evidence="6">DSM 18485 / JCM 12961 / CGMCC 1.5033 / YUAN-3</strain>
    </source>
</reference>
<dbReference type="SUPFAM" id="SSF47336">
    <property type="entry name" value="ACP-like"/>
    <property type="match status" value="1"/>
</dbReference>
<keyword evidence="3" id="KW-0443">Lipid metabolism</keyword>
<dbReference type="PROSITE" id="PS50075">
    <property type="entry name" value="CARRIER"/>
    <property type="match status" value="1"/>
</dbReference>
<organism evidence="5 6">
    <name type="scientific">Ethanoligenens harbinense (strain DSM 18485 / JCM 12961 / CGMCC 1.5033 / YUAN-3)</name>
    <dbReference type="NCBI Taxonomy" id="663278"/>
    <lineage>
        <taxon>Bacteria</taxon>
        <taxon>Bacillati</taxon>
        <taxon>Bacillota</taxon>
        <taxon>Clostridia</taxon>
        <taxon>Eubacteriales</taxon>
        <taxon>Oscillospiraceae</taxon>
        <taxon>Ethanoligenens</taxon>
    </lineage>
</organism>